<proteinExistence type="predicted"/>
<keyword evidence="2" id="KW-1185">Reference proteome</keyword>
<gene>
    <name evidence="1" type="ORF">JWS04_04440</name>
</gene>
<dbReference type="RefSeq" id="WP_209294434.1">
    <property type="nucleotide sequence ID" value="NZ_JAGIKT010000007.1"/>
</dbReference>
<dbReference type="EMBL" id="JAGIKT010000007">
    <property type="protein sequence ID" value="MBP0110357.1"/>
    <property type="molecule type" value="Genomic_DNA"/>
</dbReference>
<dbReference type="Proteomes" id="UP000669317">
    <property type="component" value="Unassembled WGS sequence"/>
</dbReference>
<evidence type="ECO:0000313" key="2">
    <source>
        <dbReference type="Proteomes" id="UP000669317"/>
    </source>
</evidence>
<evidence type="ECO:0000313" key="1">
    <source>
        <dbReference type="EMBL" id="MBP0110357.1"/>
    </source>
</evidence>
<protein>
    <submittedName>
        <fullName evidence="1">Uncharacterized protein</fullName>
    </submittedName>
</protein>
<sequence length="80" mass="8527">MEAWQLPPAFGSKPPCSVALKKVAQGHLKLNAVDAGQRDFDTTIRVNVNASSAKAALAGAALLDFRNNVYRAGLYRGLVD</sequence>
<reference evidence="1 2" key="1">
    <citation type="submission" date="2021-03" db="EMBL/GenBank/DDBJ databases">
        <title>Genome Sequence of Bradyrhizobium vignae strain ISRA400.</title>
        <authorList>
            <person name="Tisa L.S."/>
            <person name="Svistoonoff S."/>
            <person name="Hocher V."/>
            <person name="Fall S."/>
            <person name="Zaiya A."/>
            <person name="Naing D."/>
            <person name="Niang N."/>
            <person name="Diouf A."/>
            <person name="Dasylva M.C."/>
            <person name="Toure O."/>
            <person name="Gueye M."/>
            <person name="Gully D."/>
            <person name="Tisseyre P."/>
            <person name="Simpson S."/>
            <person name="Morris K."/>
            <person name="Thomas W.K."/>
        </authorList>
    </citation>
    <scope>NUCLEOTIDE SEQUENCE [LARGE SCALE GENOMIC DNA]</scope>
    <source>
        <strain evidence="1 2">ISRA400</strain>
    </source>
</reference>
<name>A0ABS3ZQD1_9BRAD</name>
<organism evidence="1 2">
    <name type="scientific">Bradyrhizobium vignae</name>
    <dbReference type="NCBI Taxonomy" id="1549949"/>
    <lineage>
        <taxon>Bacteria</taxon>
        <taxon>Pseudomonadati</taxon>
        <taxon>Pseudomonadota</taxon>
        <taxon>Alphaproteobacteria</taxon>
        <taxon>Hyphomicrobiales</taxon>
        <taxon>Nitrobacteraceae</taxon>
        <taxon>Bradyrhizobium</taxon>
    </lineage>
</organism>
<accession>A0ABS3ZQD1</accession>
<comment type="caution">
    <text evidence="1">The sequence shown here is derived from an EMBL/GenBank/DDBJ whole genome shotgun (WGS) entry which is preliminary data.</text>
</comment>